<reference evidence="1" key="1">
    <citation type="submission" date="2020-05" db="EMBL/GenBank/DDBJ databases">
        <authorList>
            <person name="Chiriac C."/>
            <person name="Salcher M."/>
            <person name="Ghai R."/>
            <person name="Kavagutti S V."/>
        </authorList>
    </citation>
    <scope>NUCLEOTIDE SEQUENCE</scope>
</reference>
<evidence type="ECO:0000313" key="1">
    <source>
        <dbReference type="EMBL" id="CAB5217716.1"/>
    </source>
</evidence>
<organism evidence="1">
    <name type="scientific">uncultured Caudovirales phage</name>
    <dbReference type="NCBI Taxonomy" id="2100421"/>
    <lineage>
        <taxon>Viruses</taxon>
        <taxon>Duplodnaviria</taxon>
        <taxon>Heunggongvirae</taxon>
        <taxon>Uroviricota</taxon>
        <taxon>Caudoviricetes</taxon>
        <taxon>Peduoviridae</taxon>
        <taxon>Maltschvirus</taxon>
        <taxon>Maltschvirus maltsch</taxon>
    </lineage>
</organism>
<dbReference type="EMBL" id="LR798255">
    <property type="protein sequence ID" value="CAB5217716.1"/>
    <property type="molecule type" value="Genomic_DNA"/>
</dbReference>
<protein>
    <submittedName>
        <fullName evidence="1">Uncharacterized protein</fullName>
    </submittedName>
</protein>
<name>A0A6J7WJ07_9CAUD</name>
<gene>
    <name evidence="1" type="ORF">UFOVP203_6</name>
</gene>
<sequence>MENQITKPMYDLIKADDMLELSNQLAKLIKEKGLSSNIQGKQFVNVEGWQFAGAALGLMPIITETTDLTRRGTEPGQVEIKYMSKCEVRNINTGQLVATGVAICSNFEYSKKKFDEYAILSMAQTRSIGKAYRNLLAWLMKSAGFEATPAEEMDFVAPEEPKKPNKPVKEVVAEILEDEEEVDLDTIKMEIANSTKVKQLTDIYFGYKQVFDSNEQLKKLLSMKKESLTKK</sequence>
<accession>A0A6J7WJ07</accession>
<proteinExistence type="predicted"/>